<dbReference type="InterPro" id="IPR050291">
    <property type="entry name" value="CDF_Transporter"/>
</dbReference>
<dbReference type="Gene3D" id="1.20.1510.10">
    <property type="entry name" value="Cation efflux protein transmembrane domain"/>
    <property type="match status" value="1"/>
</dbReference>
<feature type="transmembrane region" description="Helical" evidence="7">
    <location>
        <begin position="7"/>
        <end position="26"/>
    </location>
</feature>
<evidence type="ECO:0000256" key="3">
    <source>
        <dbReference type="ARBA" id="ARBA00022475"/>
    </source>
</evidence>
<evidence type="ECO:0000313" key="11">
    <source>
        <dbReference type="Proteomes" id="UP000028486"/>
    </source>
</evidence>
<dbReference type="InterPro" id="IPR027470">
    <property type="entry name" value="Cation_efflux_CTD"/>
</dbReference>
<feature type="transmembrane region" description="Helical" evidence="7">
    <location>
        <begin position="32"/>
        <end position="52"/>
    </location>
</feature>
<dbReference type="Proteomes" id="UP000028486">
    <property type="component" value="Chromosome"/>
</dbReference>
<feature type="transmembrane region" description="Helical" evidence="7">
    <location>
        <begin position="149"/>
        <end position="168"/>
    </location>
</feature>
<organism evidence="10 11">
    <name type="scientific">Campylobacter iguaniorum</name>
    <dbReference type="NCBI Taxonomy" id="1244531"/>
    <lineage>
        <taxon>Bacteria</taxon>
        <taxon>Pseudomonadati</taxon>
        <taxon>Campylobacterota</taxon>
        <taxon>Epsilonproteobacteria</taxon>
        <taxon>Campylobacterales</taxon>
        <taxon>Campylobacteraceae</taxon>
        <taxon>Campylobacter</taxon>
    </lineage>
</organism>
<sequence length="291" mass="31868">MSFHPPVIAGSVAVVLAIIKFSVGLASGSMAVLSSAIDSLLDCLVSALNYFAMKKSSANPNAKFNFGYGKLEALVALFEGAFIVGIGIFICYSSVEKIINPKQSIDVGAGFIVMIISLVMTGLLVLYLKSVYTKTGNLIVKADALHYQTDLITNAAILAALFAIWLSGYEIIDALFGIGISIYIVFSAISLVREGVYILLDGSLELDKVEEIIEIINSKPDIKSYHYLKTRKSGDKSYFSVHLVFDPDISLSLAHKIGDEIEDDIKAKFNNTKWVFDTHFDIEDDRDKEEI</sequence>
<comment type="subcellular location">
    <subcellularLocation>
        <location evidence="1">Membrane</location>
        <topology evidence="1">Multi-pass membrane protein</topology>
    </subcellularLocation>
</comment>
<dbReference type="GO" id="GO:0005886">
    <property type="term" value="C:plasma membrane"/>
    <property type="evidence" value="ECO:0007669"/>
    <property type="project" value="TreeGrafter"/>
</dbReference>
<feature type="transmembrane region" description="Helical" evidence="7">
    <location>
        <begin position="107"/>
        <end position="128"/>
    </location>
</feature>
<dbReference type="SUPFAM" id="SSF160240">
    <property type="entry name" value="Cation efflux protein cytoplasmic domain-like"/>
    <property type="match status" value="1"/>
</dbReference>
<dbReference type="OrthoDB" id="9806522at2"/>
<evidence type="ECO:0000259" key="8">
    <source>
        <dbReference type="Pfam" id="PF01545"/>
    </source>
</evidence>
<dbReference type="RefSeq" id="WP_038453714.1">
    <property type="nucleotide sequence ID" value="NZ_CP009043.1"/>
</dbReference>
<dbReference type="GO" id="GO:0015341">
    <property type="term" value="F:zinc efflux antiporter activity"/>
    <property type="evidence" value="ECO:0007669"/>
    <property type="project" value="TreeGrafter"/>
</dbReference>
<feature type="domain" description="Cation efflux protein transmembrane" evidence="8">
    <location>
        <begin position="8"/>
        <end position="200"/>
    </location>
</feature>
<evidence type="ECO:0000313" key="10">
    <source>
        <dbReference type="EMBL" id="AII14530.1"/>
    </source>
</evidence>
<dbReference type="STRING" id="1244531.CIG2463D_0675"/>
<keyword evidence="2" id="KW-0813">Transport</keyword>
<protein>
    <submittedName>
        <fullName evidence="10">Cation diffusion facilitator family transporter</fullName>
    </submittedName>
</protein>
<reference evidence="11" key="1">
    <citation type="journal article" date="2014" name="Genome Announc.">
        <title>Complete Genome Sequence of Campylobacter iguaniorum Strain 1485ET, Isolated from a Bearded Dragon (Pogona vitticeps).</title>
        <authorList>
            <person name="Gilbert M.J."/>
            <person name="Miller W.G."/>
            <person name="Yee E."/>
            <person name="Kik M."/>
            <person name="Wagenaar J.A."/>
            <person name="Duim B."/>
        </authorList>
    </citation>
    <scope>NUCLEOTIDE SEQUENCE [LARGE SCALE GENOMIC DNA]</scope>
    <source>
        <strain evidence="11">1485E</strain>
    </source>
</reference>
<dbReference type="NCBIfam" id="TIGR01297">
    <property type="entry name" value="CDF"/>
    <property type="match status" value="1"/>
</dbReference>
<dbReference type="PANTHER" id="PTHR43840:SF41">
    <property type="entry name" value="CATION-EFFLUX PUMP FIEF"/>
    <property type="match status" value="1"/>
</dbReference>
<evidence type="ECO:0000256" key="6">
    <source>
        <dbReference type="ARBA" id="ARBA00023136"/>
    </source>
</evidence>
<name>A0A076F8H3_9BACT</name>
<evidence type="ECO:0000256" key="2">
    <source>
        <dbReference type="ARBA" id="ARBA00022448"/>
    </source>
</evidence>
<evidence type="ECO:0000256" key="1">
    <source>
        <dbReference type="ARBA" id="ARBA00004141"/>
    </source>
</evidence>
<dbReference type="GO" id="GO:0015093">
    <property type="term" value="F:ferrous iron transmembrane transporter activity"/>
    <property type="evidence" value="ECO:0007669"/>
    <property type="project" value="TreeGrafter"/>
</dbReference>
<feature type="transmembrane region" description="Helical" evidence="7">
    <location>
        <begin position="174"/>
        <end position="192"/>
    </location>
</feature>
<keyword evidence="3" id="KW-1003">Cell membrane</keyword>
<accession>A0A076F8H3</accession>
<dbReference type="PANTHER" id="PTHR43840">
    <property type="entry name" value="MITOCHONDRIAL METAL TRANSPORTER 1-RELATED"/>
    <property type="match status" value="1"/>
</dbReference>
<dbReference type="InterPro" id="IPR058533">
    <property type="entry name" value="Cation_efflux_TM"/>
</dbReference>
<evidence type="ECO:0000256" key="4">
    <source>
        <dbReference type="ARBA" id="ARBA00022692"/>
    </source>
</evidence>
<evidence type="ECO:0000259" key="9">
    <source>
        <dbReference type="Pfam" id="PF16916"/>
    </source>
</evidence>
<dbReference type="HOGENOM" id="CLU_013430_3_0_7"/>
<dbReference type="Pfam" id="PF16916">
    <property type="entry name" value="ZT_dimer"/>
    <property type="match status" value="1"/>
</dbReference>
<dbReference type="GO" id="GO:0015086">
    <property type="term" value="F:cadmium ion transmembrane transporter activity"/>
    <property type="evidence" value="ECO:0007669"/>
    <property type="project" value="TreeGrafter"/>
</dbReference>
<evidence type="ECO:0000256" key="5">
    <source>
        <dbReference type="ARBA" id="ARBA00022989"/>
    </source>
</evidence>
<feature type="transmembrane region" description="Helical" evidence="7">
    <location>
        <begin position="73"/>
        <end position="95"/>
    </location>
</feature>
<proteinExistence type="predicted"/>
<evidence type="ECO:0000256" key="7">
    <source>
        <dbReference type="SAM" id="Phobius"/>
    </source>
</evidence>
<keyword evidence="11" id="KW-1185">Reference proteome</keyword>
<dbReference type="AlphaFoldDB" id="A0A076F8H3"/>
<gene>
    <name evidence="10" type="ORF">CIG1485E_0675</name>
</gene>
<dbReference type="InterPro" id="IPR002524">
    <property type="entry name" value="Cation_efflux"/>
</dbReference>
<keyword evidence="5 7" id="KW-1133">Transmembrane helix</keyword>
<dbReference type="InterPro" id="IPR036837">
    <property type="entry name" value="Cation_efflux_CTD_sf"/>
</dbReference>
<dbReference type="EMBL" id="CP009043">
    <property type="protein sequence ID" value="AII14530.1"/>
    <property type="molecule type" value="Genomic_DNA"/>
</dbReference>
<feature type="domain" description="Cation efflux protein cytoplasmic" evidence="9">
    <location>
        <begin position="207"/>
        <end position="272"/>
    </location>
</feature>
<dbReference type="GO" id="GO:0006882">
    <property type="term" value="P:intracellular zinc ion homeostasis"/>
    <property type="evidence" value="ECO:0007669"/>
    <property type="project" value="TreeGrafter"/>
</dbReference>
<keyword evidence="6 7" id="KW-0472">Membrane</keyword>
<dbReference type="Pfam" id="PF01545">
    <property type="entry name" value="Cation_efflux"/>
    <property type="match status" value="1"/>
</dbReference>
<dbReference type="SUPFAM" id="SSF161111">
    <property type="entry name" value="Cation efflux protein transmembrane domain-like"/>
    <property type="match status" value="1"/>
</dbReference>
<dbReference type="KEGG" id="caj:CIG1485E_0675"/>
<keyword evidence="4 7" id="KW-0812">Transmembrane</keyword>
<dbReference type="InterPro" id="IPR027469">
    <property type="entry name" value="Cation_efflux_TMD_sf"/>
</dbReference>
<dbReference type="Gene3D" id="3.30.70.1350">
    <property type="entry name" value="Cation efflux protein, cytoplasmic domain"/>
    <property type="match status" value="1"/>
</dbReference>
<dbReference type="eggNOG" id="COG0053">
    <property type="taxonomic scope" value="Bacteria"/>
</dbReference>